<dbReference type="SMART" id="SM00091">
    <property type="entry name" value="PAS"/>
    <property type="match status" value="1"/>
</dbReference>
<dbReference type="PANTHER" id="PTHR45138">
    <property type="entry name" value="REGULATORY COMPONENTS OF SENSORY TRANSDUCTION SYSTEM"/>
    <property type="match status" value="1"/>
</dbReference>
<dbReference type="InterPro" id="IPR000160">
    <property type="entry name" value="GGDEF_dom"/>
</dbReference>
<dbReference type="RefSeq" id="WP_129227944.1">
    <property type="nucleotide sequence ID" value="NZ_QYBB01000019.1"/>
</dbReference>
<evidence type="ECO:0000259" key="9">
    <source>
        <dbReference type="PROSITE" id="PS50112"/>
    </source>
</evidence>
<dbReference type="InterPro" id="IPR013655">
    <property type="entry name" value="PAS_fold_3"/>
</dbReference>
<evidence type="ECO:0000313" key="11">
    <source>
        <dbReference type="EMBL" id="RYC30919.1"/>
    </source>
</evidence>
<comment type="catalytic activity">
    <reaction evidence="7">
        <text>2 GTP = 3',3'-c-di-GMP + 2 diphosphate</text>
        <dbReference type="Rhea" id="RHEA:24898"/>
        <dbReference type="ChEBI" id="CHEBI:33019"/>
        <dbReference type="ChEBI" id="CHEBI:37565"/>
        <dbReference type="ChEBI" id="CHEBI:58805"/>
        <dbReference type="EC" id="2.7.7.65"/>
    </reaction>
</comment>
<dbReference type="SMART" id="SM00267">
    <property type="entry name" value="GGDEF"/>
    <property type="match status" value="1"/>
</dbReference>
<dbReference type="InterPro" id="IPR029016">
    <property type="entry name" value="GAF-like_dom_sf"/>
</dbReference>
<feature type="domain" description="PAS" evidence="9">
    <location>
        <begin position="332"/>
        <end position="402"/>
    </location>
</feature>
<keyword evidence="12" id="KW-1185">Reference proteome</keyword>
<keyword evidence="6 8" id="KW-0472">Membrane</keyword>
<dbReference type="SUPFAM" id="SSF55781">
    <property type="entry name" value="GAF domain-like"/>
    <property type="match status" value="1"/>
</dbReference>
<dbReference type="SUPFAM" id="SSF55785">
    <property type="entry name" value="PYP-like sensor domain (PAS domain)"/>
    <property type="match status" value="1"/>
</dbReference>
<evidence type="ECO:0000256" key="6">
    <source>
        <dbReference type="ARBA" id="ARBA00023136"/>
    </source>
</evidence>
<proteinExistence type="predicted"/>
<dbReference type="InterPro" id="IPR029787">
    <property type="entry name" value="Nucleotide_cyclase"/>
</dbReference>
<keyword evidence="4 8" id="KW-0812">Transmembrane</keyword>
<dbReference type="PROSITE" id="PS50112">
    <property type="entry name" value="PAS"/>
    <property type="match status" value="1"/>
</dbReference>
<dbReference type="Pfam" id="PF08447">
    <property type="entry name" value="PAS_3"/>
    <property type="match status" value="1"/>
</dbReference>
<dbReference type="Pfam" id="PF00990">
    <property type="entry name" value="GGDEF"/>
    <property type="match status" value="1"/>
</dbReference>
<dbReference type="GO" id="GO:0052621">
    <property type="term" value="F:diguanylate cyclase activity"/>
    <property type="evidence" value="ECO:0007669"/>
    <property type="project" value="UniProtKB-EC"/>
</dbReference>
<evidence type="ECO:0000256" key="7">
    <source>
        <dbReference type="ARBA" id="ARBA00034247"/>
    </source>
</evidence>
<dbReference type="EMBL" id="QYBB01000019">
    <property type="protein sequence ID" value="RYC30919.1"/>
    <property type="molecule type" value="Genomic_DNA"/>
</dbReference>
<dbReference type="Gene3D" id="3.30.450.40">
    <property type="match status" value="1"/>
</dbReference>
<dbReference type="EC" id="2.7.7.65" evidence="2"/>
<comment type="caution">
    <text evidence="11">The sequence shown here is derived from an EMBL/GenBank/DDBJ whole genome shotgun (WGS) entry which is preliminary data.</text>
</comment>
<evidence type="ECO:0000256" key="8">
    <source>
        <dbReference type="SAM" id="Phobius"/>
    </source>
</evidence>
<dbReference type="InterPro" id="IPR050469">
    <property type="entry name" value="Diguanylate_Cyclase"/>
</dbReference>
<feature type="domain" description="GGDEF" evidence="10">
    <location>
        <begin position="492"/>
        <end position="632"/>
    </location>
</feature>
<dbReference type="NCBIfam" id="TIGR00254">
    <property type="entry name" value="GGDEF"/>
    <property type="match status" value="1"/>
</dbReference>
<dbReference type="CDD" id="cd12915">
    <property type="entry name" value="PDC2_DGC_like"/>
    <property type="match status" value="1"/>
</dbReference>
<dbReference type="NCBIfam" id="TIGR00229">
    <property type="entry name" value="sensory_box"/>
    <property type="match status" value="1"/>
</dbReference>
<dbReference type="FunFam" id="3.30.70.270:FF:000001">
    <property type="entry name" value="Diguanylate cyclase domain protein"/>
    <property type="match status" value="1"/>
</dbReference>
<dbReference type="Gene3D" id="3.30.70.270">
    <property type="match status" value="1"/>
</dbReference>
<dbReference type="CDD" id="cd12914">
    <property type="entry name" value="PDC1_DGC_like"/>
    <property type="match status" value="1"/>
</dbReference>
<name>A0A4Q2U331_9HYPH</name>
<keyword evidence="3" id="KW-1003">Cell membrane</keyword>
<comment type="subcellular location">
    <subcellularLocation>
        <location evidence="1">Cell membrane</location>
        <topology evidence="1">Multi-pass membrane protein</topology>
    </subcellularLocation>
</comment>
<evidence type="ECO:0000256" key="3">
    <source>
        <dbReference type="ARBA" id="ARBA00022475"/>
    </source>
</evidence>
<dbReference type="InterPro" id="IPR043128">
    <property type="entry name" value="Rev_trsase/Diguanyl_cyclase"/>
</dbReference>
<dbReference type="PROSITE" id="PS50887">
    <property type="entry name" value="GGDEF"/>
    <property type="match status" value="1"/>
</dbReference>
<dbReference type="Pfam" id="PF01590">
    <property type="entry name" value="GAF"/>
    <property type="match status" value="1"/>
</dbReference>
<reference evidence="11 12" key="2">
    <citation type="submission" date="2019-02" db="EMBL/GenBank/DDBJ databases">
        <title>'Lichenibacterium ramalinii' gen. nov. sp. nov., 'Lichenibacterium minor' gen. nov. sp. nov.</title>
        <authorList>
            <person name="Pankratov T."/>
        </authorList>
    </citation>
    <scope>NUCLEOTIDE SEQUENCE [LARGE SCALE GENOMIC DNA]</scope>
    <source>
        <strain evidence="11 12">RmlP026</strain>
    </source>
</reference>
<evidence type="ECO:0000256" key="5">
    <source>
        <dbReference type="ARBA" id="ARBA00022989"/>
    </source>
</evidence>
<dbReference type="GO" id="GO:0043709">
    <property type="term" value="P:cell adhesion involved in single-species biofilm formation"/>
    <property type="evidence" value="ECO:0007669"/>
    <property type="project" value="TreeGrafter"/>
</dbReference>
<dbReference type="AlphaFoldDB" id="A0A4Q2U331"/>
<evidence type="ECO:0000259" key="10">
    <source>
        <dbReference type="PROSITE" id="PS50887"/>
    </source>
</evidence>
<reference evidence="11 12" key="1">
    <citation type="submission" date="2018-12" db="EMBL/GenBank/DDBJ databases">
        <authorList>
            <person name="Grouzdev D.S."/>
            <person name="Krutkina M.S."/>
        </authorList>
    </citation>
    <scope>NUCLEOTIDE SEQUENCE [LARGE SCALE GENOMIC DNA]</scope>
    <source>
        <strain evidence="11 12">RmlP026</strain>
    </source>
</reference>
<evidence type="ECO:0000313" key="12">
    <source>
        <dbReference type="Proteomes" id="UP000290759"/>
    </source>
</evidence>
<dbReference type="Pfam" id="PF02743">
    <property type="entry name" value="dCache_1"/>
    <property type="match status" value="1"/>
</dbReference>
<dbReference type="OrthoDB" id="9812260at2"/>
<dbReference type="InterPro" id="IPR003018">
    <property type="entry name" value="GAF"/>
</dbReference>
<dbReference type="GO" id="GO:0005886">
    <property type="term" value="C:plasma membrane"/>
    <property type="evidence" value="ECO:0007669"/>
    <property type="project" value="UniProtKB-SubCell"/>
</dbReference>
<keyword evidence="5 8" id="KW-1133">Transmembrane helix</keyword>
<evidence type="ECO:0000256" key="4">
    <source>
        <dbReference type="ARBA" id="ARBA00022692"/>
    </source>
</evidence>
<dbReference type="SUPFAM" id="SSF55073">
    <property type="entry name" value="Nucleotide cyclase"/>
    <property type="match status" value="1"/>
</dbReference>
<gene>
    <name evidence="11" type="ORF">D3273_16245</name>
</gene>
<dbReference type="CDD" id="cd01949">
    <property type="entry name" value="GGDEF"/>
    <property type="match status" value="1"/>
</dbReference>
<dbReference type="CDD" id="cd00130">
    <property type="entry name" value="PAS"/>
    <property type="match status" value="1"/>
</dbReference>
<dbReference type="Gene3D" id="3.30.450.20">
    <property type="entry name" value="PAS domain"/>
    <property type="match status" value="3"/>
</dbReference>
<dbReference type="InterPro" id="IPR035965">
    <property type="entry name" value="PAS-like_dom_sf"/>
</dbReference>
<dbReference type="Proteomes" id="UP000290759">
    <property type="component" value="Unassembled WGS sequence"/>
</dbReference>
<organism evidence="11 12">
    <name type="scientific">Lichenibacterium minor</name>
    <dbReference type="NCBI Taxonomy" id="2316528"/>
    <lineage>
        <taxon>Bacteria</taxon>
        <taxon>Pseudomonadati</taxon>
        <taxon>Pseudomonadota</taxon>
        <taxon>Alphaproteobacteria</taxon>
        <taxon>Hyphomicrobiales</taxon>
        <taxon>Lichenihabitantaceae</taxon>
        <taxon>Lichenibacterium</taxon>
    </lineage>
</organism>
<evidence type="ECO:0000256" key="1">
    <source>
        <dbReference type="ARBA" id="ARBA00004651"/>
    </source>
</evidence>
<protein>
    <recommendedName>
        <fullName evidence="2">diguanylate cyclase</fullName>
        <ecNumber evidence="2">2.7.7.65</ecNumber>
    </recommendedName>
</protein>
<sequence>MTAIAPSTRPRTPRFAASSRFWIATVVLVVGGFCAASALMLADLHRDTWDQAVTGERNLVAALAQNIDRNIELYDLSLRAVADGLSEPDLATLSPRVQDLMLYDRSATGRGLGSLLVLDRDGKVVRGSAPGFIGADLSDRDAFQAQKANPSRGLYISRPFRRRVTGGDEVIAFSRSLRAADGSFVGVVVGTIGLSYFHELFAREDLGRRGNINLFLLDGTCVMRLPAASDIGRSFAGSANFQRFLTAPSGTFSGTASTDGLQRIYSFARVGSLPMIVDVAMAEDDVFAAWREKTAIVGVALAALCFLALGLGSKLTRQLERTARTERRLSESEAEYRLLAENAQDVIMRLDPSLRRSYVSPACRSVLGYEPEELVGRSPQEIIHTDDWPTVAALILSAREGRSDVEAVYRLRHRTGRIVWVEGRYGLLPGDRGFIAVLRDITLRKHAEERAAALNAELAHLANNDALTGLANRRRFDEILEAEWRRAERDDGPISLLLLDVDRFKLFNDRYGHQGGDGCLRAVADAVRGVISRPGDLTARYGGEEFAMVLPGTDAKGAAVVAERVRRAVEALALPHDGNPFCGGVVTVSIGCATSGPATGRQPDRDALVAAADTCLYEAKRTGRNRVTASLPDAPLAPVPADEAERLAALAAYEGSGALAPSESLDRIARVAAHLLDVPVAFVSLIGRDTATLVGRHGTEIDAVPRRDAFCAHTILGDAPLVVPDTAADPRFAANALTRGGVAFYAGAPLVDPNGGARLGALCIADTAPRAPLDDRGRDLLAALARLVMEELESRSAAPRPDDRARAA</sequence>
<dbReference type="InterPro" id="IPR033479">
    <property type="entry name" value="dCache_1"/>
</dbReference>
<feature type="transmembrane region" description="Helical" evidence="8">
    <location>
        <begin position="21"/>
        <end position="42"/>
    </location>
</feature>
<accession>A0A4Q2U331</accession>
<dbReference type="PANTHER" id="PTHR45138:SF9">
    <property type="entry name" value="DIGUANYLATE CYCLASE DGCM-RELATED"/>
    <property type="match status" value="1"/>
</dbReference>
<dbReference type="InterPro" id="IPR000014">
    <property type="entry name" value="PAS"/>
</dbReference>
<evidence type="ECO:0000256" key="2">
    <source>
        <dbReference type="ARBA" id="ARBA00012528"/>
    </source>
</evidence>
<dbReference type="GO" id="GO:1902201">
    <property type="term" value="P:negative regulation of bacterial-type flagellum-dependent cell motility"/>
    <property type="evidence" value="ECO:0007669"/>
    <property type="project" value="TreeGrafter"/>
</dbReference>